<evidence type="ECO:0000256" key="3">
    <source>
        <dbReference type="ARBA" id="ARBA00022989"/>
    </source>
</evidence>
<evidence type="ECO:0000313" key="7">
    <source>
        <dbReference type="EMBL" id="PNV68803.1"/>
    </source>
</evidence>
<evidence type="ECO:0000313" key="8">
    <source>
        <dbReference type="Proteomes" id="UP000236197"/>
    </source>
</evidence>
<dbReference type="OrthoDB" id="3182222at2"/>
<protein>
    <recommendedName>
        <fullName evidence="6">ABC-2 type transporter transmembrane domain-containing protein</fullName>
    </recommendedName>
</protein>
<keyword evidence="8" id="KW-1185">Reference proteome</keyword>
<dbReference type="GO" id="GO:0140359">
    <property type="term" value="F:ABC-type transporter activity"/>
    <property type="evidence" value="ECO:0007669"/>
    <property type="project" value="InterPro"/>
</dbReference>
<feature type="transmembrane region" description="Helical" evidence="5">
    <location>
        <begin position="135"/>
        <end position="154"/>
    </location>
</feature>
<keyword evidence="3 5" id="KW-1133">Transmembrane helix</keyword>
<dbReference type="RefSeq" id="WP_103264129.1">
    <property type="nucleotide sequence ID" value="NZ_CABMLE010000001.1"/>
</dbReference>
<sequence>METTLRKTGALLGKDLKDLVKNPTMLICTLLPIAFVLLYAQMSGGSPEESEMLSRYLVSMAFCITAGMVGSMTVLTAIAEEKEKNTLRTLMLANVSAGHILASRGIVAFASIAVVDAVCFAVLDVPADQMGSYLLISLLGSVPIVMIALLLGLAARDQMTAGLYSLPIVLVAFLPSFSMANDTLEKLAPFFPTGEASELIELSAQGSLYTGDALQPLLVTLAWMVISVVAFALLFRRLSRDN</sequence>
<dbReference type="EMBL" id="PPEK01000001">
    <property type="protein sequence ID" value="PNV68803.1"/>
    <property type="molecule type" value="Genomic_DNA"/>
</dbReference>
<accession>A0A2K2UER9</accession>
<feature type="transmembrane region" description="Helical" evidence="5">
    <location>
        <begin position="213"/>
        <end position="235"/>
    </location>
</feature>
<reference evidence="8" key="1">
    <citation type="submission" date="2018-01" db="EMBL/GenBank/DDBJ databases">
        <title>Rubneribacter badeniensis gen. nov., sp. nov., and Colonibacter rubneri, gen. nov., sp. nov., WGS of new members of the Eggerthellaceae.</title>
        <authorList>
            <person name="Danylec N."/>
            <person name="Stoll D.A."/>
            <person name="Doetsch A."/>
            <person name="Kulling S.E."/>
            <person name="Huch M."/>
        </authorList>
    </citation>
    <scope>NUCLEOTIDE SEQUENCE [LARGE SCALE GENOMIC DNA]</scope>
    <source>
        <strain evidence="8">ResAG-96</strain>
    </source>
</reference>
<feature type="transmembrane region" description="Helical" evidence="5">
    <location>
        <begin position="100"/>
        <end position="123"/>
    </location>
</feature>
<evidence type="ECO:0000256" key="2">
    <source>
        <dbReference type="ARBA" id="ARBA00022692"/>
    </source>
</evidence>
<name>A0A2K2UER9_9ACTN</name>
<comment type="subcellular location">
    <subcellularLocation>
        <location evidence="1">Membrane</location>
        <topology evidence="1">Multi-pass membrane protein</topology>
    </subcellularLocation>
</comment>
<feature type="transmembrane region" description="Helical" evidence="5">
    <location>
        <begin position="161"/>
        <end position="180"/>
    </location>
</feature>
<evidence type="ECO:0000256" key="4">
    <source>
        <dbReference type="ARBA" id="ARBA00023136"/>
    </source>
</evidence>
<evidence type="ECO:0000256" key="5">
    <source>
        <dbReference type="SAM" id="Phobius"/>
    </source>
</evidence>
<keyword evidence="2 5" id="KW-0812">Transmembrane</keyword>
<dbReference type="Proteomes" id="UP000236197">
    <property type="component" value="Unassembled WGS sequence"/>
</dbReference>
<proteinExistence type="predicted"/>
<comment type="caution">
    <text evidence="7">The sequence shown here is derived from an EMBL/GenBank/DDBJ whole genome shotgun (WGS) entry which is preliminary data.</text>
</comment>
<gene>
    <name evidence="7" type="ORF">C2L71_02195</name>
</gene>
<evidence type="ECO:0000256" key="1">
    <source>
        <dbReference type="ARBA" id="ARBA00004141"/>
    </source>
</evidence>
<feature type="transmembrane region" description="Helical" evidence="5">
    <location>
        <begin position="24"/>
        <end position="44"/>
    </location>
</feature>
<dbReference type="PANTHER" id="PTHR43471">
    <property type="entry name" value="ABC TRANSPORTER PERMEASE"/>
    <property type="match status" value="1"/>
</dbReference>
<organism evidence="7 8">
    <name type="scientific">Enteroscipio rubneri</name>
    <dbReference type="NCBI Taxonomy" id="2070686"/>
    <lineage>
        <taxon>Bacteria</taxon>
        <taxon>Bacillati</taxon>
        <taxon>Actinomycetota</taxon>
        <taxon>Coriobacteriia</taxon>
        <taxon>Eggerthellales</taxon>
        <taxon>Eggerthellaceae</taxon>
        <taxon>Enteroscipio</taxon>
    </lineage>
</organism>
<dbReference type="Pfam" id="PF12698">
    <property type="entry name" value="ABC2_membrane_3"/>
    <property type="match status" value="1"/>
</dbReference>
<dbReference type="GO" id="GO:0016020">
    <property type="term" value="C:membrane"/>
    <property type="evidence" value="ECO:0007669"/>
    <property type="project" value="UniProtKB-SubCell"/>
</dbReference>
<feature type="domain" description="ABC-2 type transporter transmembrane" evidence="6">
    <location>
        <begin position="49"/>
        <end position="234"/>
    </location>
</feature>
<keyword evidence="4 5" id="KW-0472">Membrane</keyword>
<dbReference type="InterPro" id="IPR013525">
    <property type="entry name" value="ABC2_TM"/>
</dbReference>
<dbReference type="AlphaFoldDB" id="A0A2K2UER9"/>
<feature type="transmembrane region" description="Helical" evidence="5">
    <location>
        <begin position="56"/>
        <end position="79"/>
    </location>
</feature>
<evidence type="ECO:0000259" key="6">
    <source>
        <dbReference type="Pfam" id="PF12698"/>
    </source>
</evidence>